<evidence type="ECO:0000313" key="3">
    <source>
        <dbReference type="Proteomes" id="UP000007564"/>
    </source>
</evidence>
<dbReference type="HOGENOM" id="CLU_128036_0_0_4"/>
<feature type="compositionally biased region" description="Low complexity" evidence="1">
    <location>
        <begin position="162"/>
        <end position="194"/>
    </location>
</feature>
<dbReference type="PANTHER" id="PTHR21180:SF32">
    <property type="entry name" value="ENDONUCLEASE_EXONUCLEASE_PHOSPHATASE FAMILY DOMAIN-CONTAINING PROTEIN 1"/>
    <property type="match status" value="1"/>
</dbReference>
<proteinExistence type="predicted"/>
<dbReference type="OrthoDB" id="8687931at2"/>
<dbReference type="KEGG" id="bbh:BN112_1265"/>
<evidence type="ECO:0000313" key="2">
    <source>
        <dbReference type="EMBL" id="CCJ53183.1"/>
    </source>
</evidence>
<sequence length="194" mass="19941">MRAPSAAANAGAGKMAAGRIDRFVRHASKEHSMNPFLHDPVARCASAPAWPLVGRGRLWRPRPPGAAARAPAGKAPAGRKPASEPLARWLVMAGCALAAAPAHALDVNTATVDQLETVRGVGPRTARVIIEERQRGGRFLSLEDLSERVSGIGLKKMQSLQAAGLTAGPAAPAAGARPEARPAGGPRAKAAAGR</sequence>
<dbReference type="EMBL" id="HE965806">
    <property type="protein sequence ID" value="CCJ53183.1"/>
    <property type="molecule type" value="Genomic_DNA"/>
</dbReference>
<protein>
    <submittedName>
        <fullName evidence="2">Uncharacterized protein</fullName>
    </submittedName>
</protein>
<accession>A0A0C6P4M3</accession>
<gene>
    <name evidence="2" type="ORF">BN112_1265</name>
</gene>
<dbReference type="Pfam" id="PF12836">
    <property type="entry name" value="HHH_3"/>
    <property type="match status" value="1"/>
</dbReference>
<feature type="compositionally biased region" description="Low complexity" evidence="1">
    <location>
        <begin position="65"/>
        <end position="80"/>
    </location>
</feature>
<organism evidence="2 3">
    <name type="scientific">Bordetella bronchiseptica 253</name>
    <dbReference type="NCBI Taxonomy" id="568707"/>
    <lineage>
        <taxon>Bacteria</taxon>
        <taxon>Pseudomonadati</taxon>
        <taxon>Pseudomonadota</taxon>
        <taxon>Betaproteobacteria</taxon>
        <taxon>Burkholderiales</taxon>
        <taxon>Alcaligenaceae</taxon>
        <taxon>Bordetella</taxon>
    </lineage>
</organism>
<evidence type="ECO:0000256" key="1">
    <source>
        <dbReference type="SAM" id="MobiDB-lite"/>
    </source>
</evidence>
<dbReference type="SUPFAM" id="SSF47781">
    <property type="entry name" value="RuvA domain 2-like"/>
    <property type="match status" value="1"/>
</dbReference>
<dbReference type="PANTHER" id="PTHR21180">
    <property type="entry name" value="ENDONUCLEASE/EXONUCLEASE/PHOSPHATASE FAMILY DOMAIN-CONTAINING PROTEIN 1"/>
    <property type="match status" value="1"/>
</dbReference>
<name>A0A0C6P4M3_BORBO</name>
<dbReference type="InterPro" id="IPR051675">
    <property type="entry name" value="Endo/Exo/Phosphatase_dom_1"/>
</dbReference>
<dbReference type="Proteomes" id="UP000007564">
    <property type="component" value="Chromosome"/>
</dbReference>
<dbReference type="GeneID" id="56477940"/>
<feature type="region of interest" description="Disordered" evidence="1">
    <location>
        <begin position="61"/>
        <end position="81"/>
    </location>
</feature>
<dbReference type="AlphaFoldDB" id="A0A0C6P4M3"/>
<feature type="region of interest" description="Disordered" evidence="1">
    <location>
        <begin position="161"/>
        <end position="194"/>
    </location>
</feature>
<dbReference type="InterPro" id="IPR010994">
    <property type="entry name" value="RuvA_2-like"/>
</dbReference>
<dbReference type="RefSeq" id="WP_003813346.1">
    <property type="nucleotide sequence ID" value="NC_019382.1"/>
</dbReference>
<dbReference type="Gene3D" id="1.10.150.280">
    <property type="entry name" value="AF1531-like domain"/>
    <property type="match status" value="1"/>
</dbReference>
<reference evidence="2 3" key="1">
    <citation type="journal article" date="2012" name="BMC Genomics">
        <title>Comparative genomics of the classical Bordetella subspecies: the evolution and exchange of virulence-associated diversity amongst closely related pathogens.</title>
        <authorList>
            <person name="Park J."/>
            <person name="Zhang Y."/>
            <person name="Buboltz A.M."/>
            <person name="Zhang X."/>
            <person name="Schuster S.C."/>
            <person name="Ahuja U."/>
            <person name="Liu M."/>
            <person name="Miller J.F."/>
            <person name="Sebaihia M."/>
            <person name="Bentley S.D."/>
            <person name="Parkhill J."/>
            <person name="Harvill E.T."/>
        </authorList>
    </citation>
    <scope>NUCLEOTIDE SEQUENCE [LARGE SCALE GENOMIC DNA]</scope>
    <source>
        <strain evidence="2 3">253</strain>
    </source>
</reference>